<dbReference type="InterPro" id="IPR002575">
    <property type="entry name" value="Aminoglycoside_PTrfase"/>
</dbReference>
<reference evidence="2 3" key="1">
    <citation type="submission" date="2019-12" db="EMBL/GenBank/DDBJ databases">
        <title>Strain KN286 was isolated from seawater, which was collected from Caroline Seamount in the tropical western Pacific.</title>
        <authorList>
            <person name="Wang Q."/>
        </authorList>
    </citation>
    <scope>NUCLEOTIDE SEQUENCE [LARGE SCALE GENOMIC DNA]</scope>
    <source>
        <strain evidence="2 3">KN286</strain>
    </source>
</reference>
<gene>
    <name evidence="2" type="ORF">GSH16_05305</name>
</gene>
<feature type="domain" description="Aminoglycoside phosphotransferase" evidence="1">
    <location>
        <begin position="34"/>
        <end position="248"/>
    </location>
</feature>
<protein>
    <submittedName>
        <fullName evidence="2">Phosphotransferase</fullName>
    </submittedName>
</protein>
<evidence type="ECO:0000313" key="3">
    <source>
        <dbReference type="Proteomes" id="UP000436016"/>
    </source>
</evidence>
<dbReference type="GO" id="GO:0016740">
    <property type="term" value="F:transferase activity"/>
    <property type="evidence" value="ECO:0007669"/>
    <property type="project" value="UniProtKB-KW"/>
</dbReference>
<dbReference type="SUPFAM" id="SSF56112">
    <property type="entry name" value="Protein kinase-like (PK-like)"/>
    <property type="match status" value="1"/>
</dbReference>
<name>A0A6B0TUD4_9RHOB</name>
<keyword evidence="2" id="KW-0808">Transferase</keyword>
<organism evidence="2 3">
    <name type="scientific">Oceanomicrobium pacificus</name>
    <dbReference type="NCBI Taxonomy" id="2692916"/>
    <lineage>
        <taxon>Bacteria</taxon>
        <taxon>Pseudomonadati</taxon>
        <taxon>Pseudomonadota</taxon>
        <taxon>Alphaproteobacteria</taxon>
        <taxon>Rhodobacterales</taxon>
        <taxon>Paracoccaceae</taxon>
        <taxon>Oceanomicrobium</taxon>
    </lineage>
</organism>
<dbReference type="InterPro" id="IPR011009">
    <property type="entry name" value="Kinase-like_dom_sf"/>
</dbReference>
<proteinExistence type="predicted"/>
<dbReference type="Gene3D" id="3.90.1200.10">
    <property type="match status" value="1"/>
</dbReference>
<dbReference type="Proteomes" id="UP000436016">
    <property type="component" value="Unassembled WGS sequence"/>
</dbReference>
<keyword evidence="3" id="KW-1185">Reference proteome</keyword>
<dbReference type="Pfam" id="PF01636">
    <property type="entry name" value="APH"/>
    <property type="match status" value="1"/>
</dbReference>
<sequence length="297" mass="31301">MTAMPSGAPVAPDLLPASVRDHLEHAGLSPGAAERLDGGRTNRAYKVAVRDGPLVVKLFSADAGTDVFPNSPDDEWRSLAALAGSGLAPDPVLDGRASPAPFIAYAHLPGGGFCGDLAEVAPLLARLHAAPRPDWLRAIGPLDAHYAAQADRLEAALPQATVTRLRKARPDAPAGAVLPPVFCHGDVTLENLVGRPGQWRLIDWQCPAAAEAADDLLTLLSPAMHVLHGSQPPDGDTRDRVLAAYPDRNVAARVQALAPLAGYRMALYCLWRAEQGARAYRAGAEAEWAALTGDELQ</sequence>
<dbReference type="EMBL" id="WUWG01000001">
    <property type="protein sequence ID" value="MXU64852.1"/>
    <property type="molecule type" value="Genomic_DNA"/>
</dbReference>
<evidence type="ECO:0000259" key="1">
    <source>
        <dbReference type="Pfam" id="PF01636"/>
    </source>
</evidence>
<accession>A0A6B0TUD4</accession>
<comment type="caution">
    <text evidence="2">The sequence shown here is derived from an EMBL/GenBank/DDBJ whole genome shotgun (WGS) entry which is preliminary data.</text>
</comment>
<dbReference type="AlphaFoldDB" id="A0A6B0TUD4"/>
<evidence type="ECO:0000313" key="2">
    <source>
        <dbReference type="EMBL" id="MXU64852.1"/>
    </source>
</evidence>